<proteinExistence type="predicted"/>
<keyword evidence="2" id="KW-1185">Reference proteome</keyword>
<accession>A0A8J2LIE3</accession>
<reference evidence="1" key="1">
    <citation type="submission" date="2021-06" db="EMBL/GenBank/DDBJ databases">
        <authorList>
            <person name="Hodson N. C."/>
            <person name="Mongue J. A."/>
            <person name="Jaron S. K."/>
        </authorList>
    </citation>
    <scope>NUCLEOTIDE SEQUENCE</scope>
</reference>
<sequence>MAPGLDILDVLNS</sequence>
<gene>
    <name evidence="1" type="ORF">AFUS01_LOCUS42102</name>
</gene>
<evidence type="ECO:0000313" key="1">
    <source>
        <dbReference type="EMBL" id="CAG7832418.1"/>
    </source>
</evidence>
<organism evidence="1 2">
    <name type="scientific">Allacma fusca</name>
    <dbReference type="NCBI Taxonomy" id="39272"/>
    <lineage>
        <taxon>Eukaryota</taxon>
        <taxon>Metazoa</taxon>
        <taxon>Ecdysozoa</taxon>
        <taxon>Arthropoda</taxon>
        <taxon>Hexapoda</taxon>
        <taxon>Collembola</taxon>
        <taxon>Symphypleona</taxon>
        <taxon>Sminthuridae</taxon>
        <taxon>Allacma</taxon>
    </lineage>
</organism>
<name>A0A8J2LIE3_9HEXA</name>
<dbReference type="EMBL" id="CAJVCH010564982">
    <property type="protein sequence ID" value="CAG7832418.1"/>
    <property type="molecule type" value="Genomic_DNA"/>
</dbReference>
<protein>
    <submittedName>
        <fullName evidence="1">Uncharacterized protein</fullName>
    </submittedName>
</protein>
<comment type="caution">
    <text evidence="1">The sequence shown here is derived from an EMBL/GenBank/DDBJ whole genome shotgun (WGS) entry which is preliminary data.</text>
</comment>
<evidence type="ECO:0000313" key="2">
    <source>
        <dbReference type="Proteomes" id="UP000708208"/>
    </source>
</evidence>
<feature type="non-terminal residue" evidence="1">
    <location>
        <position position="13"/>
    </location>
</feature>
<dbReference type="Proteomes" id="UP000708208">
    <property type="component" value="Unassembled WGS sequence"/>
</dbReference>